<sequence length="70" mass="7991">MLPYDIEDRMVECESAHLGCVVTTRQGDMIEFRRGTFQNRNTRYVIGVCLSGRQQLLVPRADIVGFDLVT</sequence>
<gene>
    <name evidence="1" type="ORF">COX82_04810</name>
</gene>
<comment type="caution">
    <text evidence="1">The sequence shown here is derived from an EMBL/GenBank/DDBJ whole genome shotgun (WGS) entry which is preliminary data.</text>
</comment>
<reference evidence="2" key="1">
    <citation type="submission" date="2017-09" db="EMBL/GenBank/DDBJ databases">
        <title>Depth-based differentiation of microbial function through sediment-hosted aquifers and enrichment of novel symbionts in the deep terrestrial subsurface.</title>
        <authorList>
            <person name="Probst A.J."/>
            <person name="Ladd B."/>
            <person name="Jarett J.K."/>
            <person name="Geller-Mcgrath D.E."/>
            <person name="Sieber C.M.K."/>
            <person name="Emerson J.B."/>
            <person name="Anantharaman K."/>
            <person name="Thomas B.C."/>
            <person name="Malmstrom R."/>
            <person name="Stieglmeier M."/>
            <person name="Klingl A."/>
            <person name="Woyke T."/>
            <person name="Ryan C.M."/>
            <person name="Banfield J.F."/>
        </authorList>
    </citation>
    <scope>NUCLEOTIDE SEQUENCE [LARGE SCALE GENOMIC DNA]</scope>
</reference>
<evidence type="ECO:0000313" key="2">
    <source>
        <dbReference type="Proteomes" id="UP000228750"/>
    </source>
</evidence>
<proteinExistence type="predicted"/>
<dbReference type="AlphaFoldDB" id="A0A2M7V1Y9"/>
<organism evidence="1 2">
    <name type="scientific">Candidatus Magasanikbacteria bacterium CG_4_10_14_0_2_um_filter_41_10</name>
    <dbReference type="NCBI Taxonomy" id="1974638"/>
    <lineage>
        <taxon>Bacteria</taxon>
        <taxon>Candidatus Magasanikiibacteriota</taxon>
    </lineage>
</organism>
<accession>A0A2M7V1Y9</accession>
<dbReference type="EMBL" id="PFPJ01000086">
    <property type="protein sequence ID" value="PIZ92413.1"/>
    <property type="molecule type" value="Genomic_DNA"/>
</dbReference>
<dbReference type="Proteomes" id="UP000228750">
    <property type="component" value="Unassembled WGS sequence"/>
</dbReference>
<name>A0A2M7V1Y9_9BACT</name>
<protein>
    <submittedName>
        <fullName evidence="1">Uncharacterized protein</fullName>
    </submittedName>
</protein>
<evidence type="ECO:0000313" key="1">
    <source>
        <dbReference type="EMBL" id="PIZ92413.1"/>
    </source>
</evidence>